<dbReference type="Proteomes" id="UP001146120">
    <property type="component" value="Unassembled WGS sequence"/>
</dbReference>
<evidence type="ECO:0000313" key="1">
    <source>
        <dbReference type="EMBL" id="DBA02456.1"/>
    </source>
</evidence>
<reference evidence="1" key="1">
    <citation type="submission" date="2022-11" db="EMBL/GenBank/DDBJ databases">
        <authorList>
            <person name="Morgan W.R."/>
            <person name="Tartar A."/>
        </authorList>
    </citation>
    <scope>NUCLEOTIDE SEQUENCE</scope>
    <source>
        <strain evidence="1">ARSEF 373</strain>
    </source>
</reference>
<evidence type="ECO:0000313" key="2">
    <source>
        <dbReference type="Proteomes" id="UP001146120"/>
    </source>
</evidence>
<comment type="caution">
    <text evidence="1">The sequence shown here is derived from an EMBL/GenBank/DDBJ whole genome shotgun (WGS) entry which is preliminary data.</text>
</comment>
<name>A0AAV2Z514_9STRA</name>
<proteinExistence type="predicted"/>
<accession>A0AAV2Z514</accession>
<dbReference type="EMBL" id="DAKRPA010000031">
    <property type="protein sequence ID" value="DBA02456.1"/>
    <property type="molecule type" value="Genomic_DNA"/>
</dbReference>
<dbReference type="AlphaFoldDB" id="A0AAV2Z514"/>
<sequence length="111" mass="12417">VNKLKNTQWSSKHSVNNAFTFACQLDDIGNPIVGDGGDDNNALGFGINTEFSIRRLQQDPATFELHMDATNKTNRLTYPGFVMGISDICRTLSRSHSSFYHNKRTGITLKH</sequence>
<protein>
    <submittedName>
        <fullName evidence="1">Uncharacterized protein</fullName>
    </submittedName>
</protein>
<gene>
    <name evidence="1" type="ORF">N0F65_008670</name>
</gene>
<organism evidence="1 2">
    <name type="scientific">Lagenidium giganteum</name>
    <dbReference type="NCBI Taxonomy" id="4803"/>
    <lineage>
        <taxon>Eukaryota</taxon>
        <taxon>Sar</taxon>
        <taxon>Stramenopiles</taxon>
        <taxon>Oomycota</taxon>
        <taxon>Peronosporomycetes</taxon>
        <taxon>Pythiales</taxon>
        <taxon>Pythiaceae</taxon>
    </lineage>
</organism>
<reference evidence="1" key="2">
    <citation type="journal article" date="2023" name="Microbiol Resour">
        <title>Decontamination and Annotation of the Draft Genome Sequence of the Oomycete Lagenidium giganteum ARSEF 373.</title>
        <authorList>
            <person name="Morgan W.R."/>
            <person name="Tartar A."/>
        </authorList>
    </citation>
    <scope>NUCLEOTIDE SEQUENCE</scope>
    <source>
        <strain evidence="1">ARSEF 373</strain>
    </source>
</reference>
<feature type="non-terminal residue" evidence="1">
    <location>
        <position position="1"/>
    </location>
</feature>
<keyword evidence="2" id="KW-1185">Reference proteome</keyword>